<dbReference type="GO" id="GO:0005975">
    <property type="term" value="P:carbohydrate metabolic process"/>
    <property type="evidence" value="ECO:0007669"/>
    <property type="project" value="InterPro"/>
</dbReference>
<name>D8S6A4_SELML</name>
<organism evidence="10">
    <name type="scientific">Selaginella moellendorffii</name>
    <name type="common">Spikemoss</name>
    <dbReference type="NCBI Taxonomy" id="88036"/>
    <lineage>
        <taxon>Eukaryota</taxon>
        <taxon>Viridiplantae</taxon>
        <taxon>Streptophyta</taxon>
        <taxon>Embryophyta</taxon>
        <taxon>Tracheophyta</taxon>
        <taxon>Lycopodiopsida</taxon>
        <taxon>Selaginellales</taxon>
        <taxon>Selaginellaceae</taxon>
        <taxon>Selaginella</taxon>
    </lineage>
</organism>
<comment type="similarity">
    <text evidence="1">Belongs to the glycosyl hydrolase 18 family. Chitinase class V subfamily.</text>
</comment>
<dbReference type="InterPro" id="IPR001223">
    <property type="entry name" value="Glyco_hydro18_cat"/>
</dbReference>
<evidence type="ECO:0000256" key="5">
    <source>
        <dbReference type="ARBA" id="ARBA00023295"/>
    </source>
</evidence>
<dbReference type="PANTHER" id="PTHR11177:SF317">
    <property type="entry name" value="CHITINASE 12-RELATED"/>
    <property type="match status" value="1"/>
</dbReference>
<feature type="chain" id="PRO_5003122438" description="GH18 domain-containing protein" evidence="7">
    <location>
        <begin position="27"/>
        <end position="423"/>
    </location>
</feature>
<dbReference type="GO" id="GO:0008061">
    <property type="term" value="F:chitin binding"/>
    <property type="evidence" value="ECO:0007669"/>
    <property type="project" value="InterPro"/>
</dbReference>
<dbReference type="GO" id="GO:0004568">
    <property type="term" value="F:chitinase activity"/>
    <property type="evidence" value="ECO:0000318"/>
    <property type="project" value="GO_Central"/>
</dbReference>
<dbReference type="SUPFAM" id="SSF51445">
    <property type="entry name" value="(Trans)glycosidases"/>
    <property type="match status" value="1"/>
</dbReference>
<dbReference type="SUPFAM" id="SSF54556">
    <property type="entry name" value="Chitinase insertion domain"/>
    <property type="match status" value="1"/>
</dbReference>
<dbReference type="InParanoid" id="D8S6A4"/>
<gene>
    <name evidence="9" type="ORF">SELMODRAFT_110031</name>
</gene>
<dbReference type="SMART" id="SM00636">
    <property type="entry name" value="Glyco_18"/>
    <property type="match status" value="1"/>
</dbReference>
<evidence type="ECO:0000256" key="7">
    <source>
        <dbReference type="SAM" id="SignalP"/>
    </source>
</evidence>
<keyword evidence="2 7" id="KW-0732">Signal</keyword>
<evidence type="ECO:0000256" key="3">
    <source>
        <dbReference type="ARBA" id="ARBA00022801"/>
    </source>
</evidence>
<accession>D8S6A4</accession>
<dbReference type="eggNOG" id="KOG2806">
    <property type="taxonomic scope" value="Eukaryota"/>
</dbReference>
<keyword evidence="4" id="KW-0325">Glycoprotein</keyword>
<dbReference type="OrthoDB" id="76388at2759"/>
<evidence type="ECO:0000259" key="8">
    <source>
        <dbReference type="PROSITE" id="PS51910"/>
    </source>
</evidence>
<reference evidence="9 10" key="1">
    <citation type="journal article" date="2011" name="Science">
        <title>The Selaginella genome identifies genetic changes associated with the evolution of vascular plants.</title>
        <authorList>
            <person name="Banks J.A."/>
            <person name="Nishiyama T."/>
            <person name="Hasebe M."/>
            <person name="Bowman J.L."/>
            <person name="Gribskov M."/>
            <person name="dePamphilis C."/>
            <person name="Albert V.A."/>
            <person name="Aono N."/>
            <person name="Aoyama T."/>
            <person name="Ambrose B.A."/>
            <person name="Ashton N.W."/>
            <person name="Axtell M.J."/>
            <person name="Barker E."/>
            <person name="Barker M.S."/>
            <person name="Bennetzen J.L."/>
            <person name="Bonawitz N.D."/>
            <person name="Chapple C."/>
            <person name="Cheng C."/>
            <person name="Correa L.G."/>
            <person name="Dacre M."/>
            <person name="DeBarry J."/>
            <person name="Dreyer I."/>
            <person name="Elias M."/>
            <person name="Engstrom E.M."/>
            <person name="Estelle M."/>
            <person name="Feng L."/>
            <person name="Finet C."/>
            <person name="Floyd S.K."/>
            <person name="Frommer W.B."/>
            <person name="Fujita T."/>
            <person name="Gramzow L."/>
            <person name="Gutensohn M."/>
            <person name="Harholt J."/>
            <person name="Hattori M."/>
            <person name="Heyl A."/>
            <person name="Hirai T."/>
            <person name="Hiwatashi Y."/>
            <person name="Ishikawa M."/>
            <person name="Iwata M."/>
            <person name="Karol K.G."/>
            <person name="Koehler B."/>
            <person name="Kolukisaoglu U."/>
            <person name="Kubo M."/>
            <person name="Kurata T."/>
            <person name="Lalonde S."/>
            <person name="Li K."/>
            <person name="Li Y."/>
            <person name="Litt A."/>
            <person name="Lyons E."/>
            <person name="Manning G."/>
            <person name="Maruyama T."/>
            <person name="Michael T.P."/>
            <person name="Mikami K."/>
            <person name="Miyazaki S."/>
            <person name="Morinaga S."/>
            <person name="Murata T."/>
            <person name="Mueller-Roeber B."/>
            <person name="Nelson D.R."/>
            <person name="Obara M."/>
            <person name="Oguri Y."/>
            <person name="Olmstead R.G."/>
            <person name="Onodera N."/>
            <person name="Petersen B.L."/>
            <person name="Pils B."/>
            <person name="Prigge M."/>
            <person name="Rensing S.A."/>
            <person name="Riano-Pachon D.M."/>
            <person name="Roberts A.W."/>
            <person name="Sato Y."/>
            <person name="Scheller H.V."/>
            <person name="Schulz B."/>
            <person name="Schulz C."/>
            <person name="Shakirov E.V."/>
            <person name="Shibagaki N."/>
            <person name="Shinohara N."/>
            <person name="Shippen D.E."/>
            <person name="Soerensen I."/>
            <person name="Sotooka R."/>
            <person name="Sugimoto N."/>
            <person name="Sugita M."/>
            <person name="Sumikawa N."/>
            <person name="Tanurdzic M."/>
            <person name="Theissen G."/>
            <person name="Ulvskov P."/>
            <person name="Wakazuki S."/>
            <person name="Weng J.K."/>
            <person name="Willats W.W."/>
            <person name="Wipf D."/>
            <person name="Wolf P.G."/>
            <person name="Yang L."/>
            <person name="Zimmer A.D."/>
            <person name="Zhu Q."/>
            <person name="Mitros T."/>
            <person name="Hellsten U."/>
            <person name="Loque D."/>
            <person name="Otillar R."/>
            <person name="Salamov A."/>
            <person name="Schmutz J."/>
            <person name="Shapiro H."/>
            <person name="Lindquist E."/>
            <person name="Lucas S."/>
            <person name="Rokhsar D."/>
            <person name="Grigoriev I.V."/>
        </authorList>
    </citation>
    <scope>NUCLEOTIDE SEQUENCE [LARGE SCALE GENOMIC DNA]</scope>
</reference>
<dbReference type="AlphaFoldDB" id="D8S6A4"/>
<evidence type="ECO:0000256" key="2">
    <source>
        <dbReference type="ARBA" id="ARBA00022729"/>
    </source>
</evidence>
<keyword evidence="5 6" id="KW-0326">Glycosidase</keyword>
<dbReference type="Gene3D" id="3.10.50.10">
    <property type="match status" value="1"/>
</dbReference>
<proteinExistence type="inferred from homology"/>
<dbReference type="PANTHER" id="PTHR11177">
    <property type="entry name" value="CHITINASE"/>
    <property type="match status" value="1"/>
</dbReference>
<dbReference type="EMBL" id="GL377604">
    <property type="protein sequence ID" value="EFJ20032.1"/>
    <property type="molecule type" value="Genomic_DNA"/>
</dbReference>
<dbReference type="PROSITE" id="PS51910">
    <property type="entry name" value="GH18_2"/>
    <property type="match status" value="1"/>
</dbReference>
<keyword evidence="10" id="KW-1185">Reference proteome</keyword>
<dbReference type="InterPro" id="IPR011583">
    <property type="entry name" value="Chitinase_II/V-like_cat"/>
</dbReference>
<dbReference type="FunFam" id="3.10.50.10:FF:000003">
    <property type="entry name" value="Class V chitinase CHIT5b"/>
    <property type="match status" value="1"/>
</dbReference>
<protein>
    <recommendedName>
        <fullName evidence="8">GH18 domain-containing protein</fullName>
    </recommendedName>
</protein>
<dbReference type="HOGENOM" id="CLU_002833_1_1_1"/>
<dbReference type="STRING" id="88036.D8S6A4"/>
<dbReference type="InterPro" id="IPR029070">
    <property type="entry name" value="Chitinase_insertion_sf"/>
</dbReference>
<dbReference type="OMA" id="NWNLMAF"/>
<dbReference type="Gene3D" id="3.20.20.80">
    <property type="entry name" value="Glycosidases"/>
    <property type="match status" value="1"/>
</dbReference>
<dbReference type="InterPro" id="IPR050314">
    <property type="entry name" value="Glycosyl_Hydrlase_18"/>
</dbReference>
<evidence type="ECO:0000313" key="10">
    <source>
        <dbReference type="Proteomes" id="UP000001514"/>
    </source>
</evidence>
<dbReference type="Gramene" id="EFJ20032">
    <property type="protein sequence ID" value="EFJ20032"/>
    <property type="gene ID" value="SELMODRAFT_110031"/>
</dbReference>
<evidence type="ECO:0000313" key="9">
    <source>
        <dbReference type="EMBL" id="EFJ20032.1"/>
    </source>
</evidence>
<dbReference type="PROSITE" id="PS01095">
    <property type="entry name" value="GH18_1"/>
    <property type="match status" value="1"/>
</dbReference>
<feature type="signal peptide" evidence="7">
    <location>
        <begin position="1"/>
        <end position="26"/>
    </location>
</feature>
<evidence type="ECO:0000256" key="6">
    <source>
        <dbReference type="RuleBase" id="RU000489"/>
    </source>
</evidence>
<sequence length="423" mass="45861">MINSLVICFAVLSVAFFRFDPGLAEAQQAPARAPAVAPVGAPVGAPARAPRSSPPGDEKWDKVKVGYWPSYASQMFPASDLSTDVYTHLCFAFANVNSTTFRVEIPVETMDVAREFTSLAKSKNPLIKTLVSIGGAGANTTVFSQMASSSSSRGEFVRSSISLARTYGFDGIDVDWEFPHSAADMTNIASLFSELRQQIDSEAQSTYRSRLLLTAAVYYSNMARDPSIPGMRYEYPVQTMARTLDWANIMCYDYHGTWEPSLTGEHSALTDLSSNLSSSYGIQSWLDGGLPPHKAVMGLAAYGRSWLLANSSLDHGVGAAARGPGPAMPGGSAETGVLFYSEIQEFIRSKNATVVDDSETSSAYAFAGDLWVGFDNQASIEKKVEFLKSKEMRGFFFWTASFDSGAVLTTTGKFFLALFIHSM</sequence>
<dbReference type="InterPro" id="IPR001579">
    <property type="entry name" value="Glyco_hydro_18_chit_AS"/>
</dbReference>
<dbReference type="InterPro" id="IPR017853">
    <property type="entry name" value="GH"/>
</dbReference>
<dbReference type="GO" id="GO:0005576">
    <property type="term" value="C:extracellular region"/>
    <property type="evidence" value="ECO:0000318"/>
    <property type="project" value="GO_Central"/>
</dbReference>
<dbReference type="Pfam" id="PF00704">
    <property type="entry name" value="Glyco_hydro_18"/>
    <property type="match status" value="1"/>
</dbReference>
<feature type="domain" description="GH18" evidence="8">
    <location>
        <begin position="62"/>
        <end position="418"/>
    </location>
</feature>
<dbReference type="GO" id="GO:0006032">
    <property type="term" value="P:chitin catabolic process"/>
    <property type="evidence" value="ECO:0000318"/>
    <property type="project" value="GO_Central"/>
</dbReference>
<evidence type="ECO:0000256" key="1">
    <source>
        <dbReference type="ARBA" id="ARBA00008682"/>
    </source>
</evidence>
<dbReference type="Proteomes" id="UP000001514">
    <property type="component" value="Unassembled WGS sequence"/>
</dbReference>
<dbReference type="KEGG" id="smo:SELMODRAFT_110031"/>
<keyword evidence="3 6" id="KW-0378">Hydrolase</keyword>
<evidence type="ECO:0000256" key="4">
    <source>
        <dbReference type="ARBA" id="ARBA00023180"/>
    </source>
</evidence>